<keyword evidence="2" id="KW-1185">Reference proteome</keyword>
<sequence length="77" mass="8699">MMKASKIGLPPREQHPEAVRCCRDAHLNPPSDADSDKLDRFPDRYLRKQAVVDTTAVRGGLQMSTKVVPRKNTPFRP</sequence>
<proteinExistence type="predicted"/>
<evidence type="ECO:0000313" key="2">
    <source>
        <dbReference type="Proteomes" id="UP000315636"/>
    </source>
</evidence>
<accession>A0A521BYY9</accession>
<dbReference type="EMBL" id="FXTI01000003">
    <property type="protein sequence ID" value="SMO52393.1"/>
    <property type="molecule type" value="Genomic_DNA"/>
</dbReference>
<protein>
    <submittedName>
        <fullName evidence="1">Uncharacterized protein</fullName>
    </submittedName>
</protein>
<dbReference type="Proteomes" id="UP000315636">
    <property type="component" value="Unassembled WGS sequence"/>
</dbReference>
<dbReference type="RefSeq" id="WP_142504794.1">
    <property type="nucleotide sequence ID" value="NZ_FXTI01000003.1"/>
</dbReference>
<dbReference type="AlphaFoldDB" id="A0A521BYY9"/>
<name>A0A521BYY9_9BACL</name>
<organism evidence="1 2">
    <name type="scientific">Melghirimyces algeriensis</name>
    <dbReference type="NCBI Taxonomy" id="910412"/>
    <lineage>
        <taxon>Bacteria</taxon>
        <taxon>Bacillati</taxon>
        <taxon>Bacillota</taxon>
        <taxon>Bacilli</taxon>
        <taxon>Bacillales</taxon>
        <taxon>Thermoactinomycetaceae</taxon>
        <taxon>Melghirimyces</taxon>
    </lineage>
</organism>
<reference evidence="1 2" key="1">
    <citation type="submission" date="2017-05" db="EMBL/GenBank/DDBJ databases">
        <authorList>
            <person name="Varghese N."/>
            <person name="Submissions S."/>
        </authorList>
    </citation>
    <scope>NUCLEOTIDE SEQUENCE [LARGE SCALE GENOMIC DNA]</scope>
    <source>
        <strain evidence="1 2">DSM 45474</strain>
    </source>
</reference>
<evidence type="ECO:0000313" key="1">
    <source>
        <dbReference type="EMBL" id="SMO52393.1"/>
    </source>
</evidence>
<gene>
    <name evidence="1" type="ORF">SAMN06264849_10314</name>
</gene>